<keyword evidence="2 16" id="KW-1003">Cell membrane</keyword>
<keyword evidence="9 16" id="KW-0133">Cell shape</keyword>
<dbReference type="InterPro" id="IPR001460">
    <property type="entry name" value="PCN-bd_Tpept"/>
</dbReference>
<protein>
    <recommendedName>
        <fullName evidence="16">Peptidoglycan D,D-transpeptidase FtsI</fullName>
        <ecNumber evidence="16">3.4.16.4</ecNumber>
    </recommendedName>
    <alternativeName>
        <fullName evidence="16">Penicillin-binding protein 3</fullName>
        <shortName evidence="16">PBP-3</shortName>
    </alternativeName>
</protein>
<dbReference type="OrthoDB" id="9789078at2"/>
<dbReference type="EC" id="3.4.16.4" evidence="16"/>
<feature type="transmembrane region" description="Helical" evidence="16">
    <location>
        <begin position="27"/>
        <end position="45"/>
    </location>
</feature>
<evidence type="ECO:0000256" key="4">
    <source>
        <dbReference type="ARBA" id="ARBA00022618"/>
    </source>
</evidence>
<evidence type="ECO:0000256" key="7">
    <source>
        <dbReference type="ARBA" id="ARBA00022692"/>
    </source>
</evidence>
<dbReference type="GO" id="GO:0009002">
    <property type="term" value="F:serine-type D-Ala-D-Ala carboxypeptidase activity"/>
    <property type="evidence" value="ECO:0007669"/>
    <property type="project" value="UniProtKB-UniRule"/>
</dbReference>
<dbReference type="Gene3D" id="3.40.710.10">
    <property type="entry name" value="DD-peptidase/beta-lactamase superfamily"/>
    <property type="match status" value="1"/>
</dbReference>
<dbReference type="Proteomes" id="UP000247555">
    <property type="component" value="Unassembled WGS sequence"/>
</dbReference>
<keyword evidence="21" id="KW-1185">Reference proteome</keyword>
<proteinExistence type="inferred from homology"/>
<evidence type="ECO:0000256" key="10">
    <source>
        <dbReference type="ARBA" id="ARBA00022984"/>
    </source>
</evidence>
<comment type="similarity">
    <text evidence="16">Belongs to the transpeptidase family. FtsI subfamily.</text>
</comment>
<accession>A0A318KT07</accession>
<dbReference type="InterPro" id="IPR005311">
    <property type="entry name" value="PBP_dimer"/>
</dbReference>
<dbReference type="GO" id="GO:0071555">
    <property type="term" value="P:cell wall organization"/>
    <property type="evidence" value="ECO:0007669"/>
    <property type="project" value="UniProtKB-KW"/>
</dbReference>
<evidence type="ECO:0000313" key="21">
    <source>
        <dbReference type="Proteomes" id="UP000247555"/>
    </source>
</evidence>
<keyword evidence="8 16" id="KW-0378">Hydrolase</keyword>
<feature type="domain" description="Penicillin-binding protein dimerisation" evidence="19">
    <location>
        <begin position="69"/>
        <end position="216"/>
    </location>
</feature>
<dbReference type="GO" id="GO:0009252">
    <property type="term" value="P:peptidoglycan biosynthetic process"/>
    <property type="evidence" value="ECO:0007669"/>
    <property type="project" value="UniProtKB-UniRule"/>
</dbReference>
<comment type="subcellular location">
    <subcellularLocation>
        <location evidence="16">Cell inner membrane</location>
        <topology evidence="16">Single-pass membrane protein</topology>
    </subcellularLocation>
    <subcellularLocation>
        <location evidence="1">Membrane</location>
    </subcellularLocation>
</comment>
<feature type="compositionally biased region" description="Low complexity" evidence="17">
    <location>
        <begin position="8"/>
        <end position="20"/>
    </location>
</feature>
<dbReference type="GO" id="GO:0008360">
    <property type="term" value="P:regulation of cell shape"/>
    <property type="evidence" value="ECO:0007669"/>
    <property type="project" value="UniProtKB-KW"/>
</dbReference>
<dbReference type="GO" id="GO:0000917">
    <property type="term" value="P:division septum assembly"/>
    <property type="evidence" value="ECO:0007669"/>
    <property type="project" value="UniProtKB-KW"/>
</dbReference>
<reference evidence="20 21" key="1">
    <citation type="submission" date="2018-05" db="EMBL/GenBank/DDBJ databases">
        <title>Genomic Encyclopedia of Type Strains, Phase IV (KMG-IV): sequencing the most valuable type-strain genomes for metagenomic binning, comparative biology and taxonomic classification.</title>
        <authorList>
            <person name="Goeker M."/>
        </authorList>
    </citation>
    <scope>NUCLEOTIDE SEQUENCE [LARGE SCALE GENOMIC DNA]</scope>
    <source>
        <strain evidence="20 21">DSM 29661</strain>
    </source>
</reference>
<dbReference type="Gene3D" id="3.90.1310.10">
    <property type="entry name" value="Penicillin-binding protein 2a (Domain 2)"/>
    <property type="match status" value="1"/>
</dbReference>
<dbReference type="EMBL" id="QJKI01000005">
    <property type="protein sequence ID" value="PXX79958.1"/>
    <property type="molecule type" value="Genomic_DNA"/>
</dbReference>
<evidence type="ECO:0000256" key="3">
    <source>
        <dbReference type="ARBA" id="ARBA00022519"/>
    </source>
</evidence>
<dbReference type="Gene3D" id="3.30.450.330">
    <property type="match status" value="1"/>
</dbReference>
<dbReference type="GO" id="GO:0043093">
    <property type="term" value="P:FtsZ-dependent cytokinesis"/>
    <property type="evidence" value="ECO:0007669"/>
    <property type="project" value="UniProtKB-UniRule"/>
</dbReference>
<keyword evidence="12 16" id="KW-0472">Membrane</keyword>
<keyword evidence="6 16" id="KW-0645">Protease</keyword>
<dbReference type="PANTHER" id="PTHR30627:SF1">
    <property type="entry name" value="PEPTIDOGLYCAN D,D-TRANSPEPTIDASE FTSI"/>
    <property type="match status" value="1"/>
</dbReference>
<dbReference type="RefSeq" id="WP_110390292.1">
    <property type="nucleotide sequence ID" value="NZ_QJKI01000005.1"/>
</dbReference>
<dbReference type="AlphaFoldDB" id="A0A318KT07"/>
<feature type="domain" description="Penicillin-binding protein transpeptidase" evidence="18">
    <location>
        <begin position="257"/>
        <end position="550"/>
    </location>
</feature>
<sequence length="582" mass="63807">MAIVGATRHSTPSSSPSVRLPPSRMRLVGMGLGLLFVALLGRSIYLQLVKQDFLQNQGAARYSRSIQLEAYRGVITDRNGEPLAISTPVQSIWASPADMEPVPVDKINQLARLLEMDPGEVSRKLADKRREFLYLKRQISPELADAVMKLGIPGIAKQQEYRRFYPAGEMMAHVVGFTGVDGRGQEGLELAKEKMLAGKPGSRHVIKDRRGHIIEDIAAIERPRDGQTLSLSIDRKIQYLAFRELKTAVENFKARAGGIVVLDAHTGEVLALANLPSFNPNNRQRLDPSMKRNRALTDLFEPGSTLKPFTVARALDLGIVRPDQVFNTESYTIGPARIKDSHAASSLAVWEIIQKSSNVGSSKIALLMQPQTLWQMFDEVGFGRPPQSGFPGEASGRVRPYKTWKPIEQATMSYGHGISLSLMQLARAYTIFTNDGELKPVSFMRLDQPLPGKQVIRPDTARKMRDMLLTVTQPGGTAPRAQVLGFTVGGKTGTAHKQEGRGYAASKYISSFVGFAPATRPRLIVAVMIDEPQGQYYGGTVAGPVFSAVMSGSLRILGVEPDAPTNNTLIPLDNLPEVREET</sequence>
<keyword evidence="3 16" id="KW-0997">Cell inner membrane</keyword>
<feature type="active site" description="Acyl-ester intermediate" evidence="16">
    <location>
        <position position="304"/>
    </location>
</feature>
<dbReference type="InterPro" id="IPR012338">
    <property type="entry name" value="Beta-lactam/transpept-like"/>
</dbReference>
<evidence type="ECO:0000256" key="11">
    <source>
        <dbReference type="ARBA" id="ARBA00022989"/>
    </source>
</evidence>
<keyword evidence="13 16" id="KW-0717">Septation</keyword>
<keyword evidence="5 16" id="KW-0121">Carboxypeptidase</keyword>
<dbReference type="GO" id="GO:0005886">
    <property type="term" value="C:plasma membrane"/>
    <property type="evidence" value="ECO:0007669"/>
    <property type="project" value="UniProtKB-SubCell"/>
</dbReference>
<dbReference type="SUPFAM" id="SSF56519">
    <property type="entry name" value="Penicillin binding protein dimerisation domain"/>
    <property type="match status" value="1"/>
</dbReference>
<evidence type="ECO:0000256" key="13">
    <source>
        <dbReference type="ARBA" id="ARBA00023210"/>
    </source>
</evidence>
<keyword evidence="14 16" id="KW-0131">Cell cycle</keyword>
<evidence type="ECO:0000259" key="18">
    <source>
        <dbReference type="Pfam" id="PF00905"/>
    </source>
</evidence>
<gene>
    <name evidence="16" type="primary">ftsI</name>
    <name evidence="20" type="ORF">DFR34_105162</name>
</gene>
<evidence type="ECO:0000256" key="12">
    <source>
        <dbReference type="ARBA" id="ARBA00023136"/>
    </source>
</evidence>
<comment type="caution">
    <text evidence="20">The sequence shown here is derived from an EMBL/GenBank/DDBJ whole genome shotgun (WGS) entry which is preliminary data.</text>
</comment>
<evidence type="ECO:0000256" key="17">
    <source>
        <dbReference type="SAM" id="MobiDB-lite"/>
    </source>
</evidence>
<dbReference type="GO" id="GO:0008955">
    <property type="term" value="F:peptidoglycan glycosyltransferase activity"/>
    <property type="evidence" value="ECO:0007669"/>
    <property type="project" value="InterPro"/>
</dbReference>
<evidence type="ECO:0000256" key="2">
    <source>
        <dbReference type="ARBA" id="ARBA00022475"/>
    </source>
</evidence>
<keyword evidence="15 16" id="KW-0961">Cell wall biogenesis/degradation</keyword>
<dbReference type="GO" id="GO:0006508">
    <property type="term" value="P:proteolysis"/>
    <property type="evidence" value="ECO:0007669"/>
    <property type="project" value="UniProtKB-KW"/>
</dbReference>
<keyword evidence="4 16" id="KW-0132">Cell division</keyword>
<evidence type="ECO:0000256" key="5">
    <source>
        <dbReference type="ARBA" id="ARBA00022645"/>
    </source>
</evidence>
<dbReference type="PANTHER" id="PTHR30627">
    <property type="entry name" value="PEPTIDOGLYCAN D,D-TRANSPEPTIDASE"/>
    <property type="match status" value="1"/>
</dbReference>
<keyword evidence="7 16" id="KW-0812">Transmembrane</keyword>
<evidence type="ECO:0000256" key="16">
    <source>
        <dbReference type="HAMAP-Rule" id="MF_02080"/>
    </source>
</evidence>
<dbReference type="HAMAP" id="MF_02080">
    <property type="entry name" value="FtsI_transpept"/>
    <property type="match status" value="1"/>
</dbReference>
<dbReference type="SUPFAM" id="SSF56601">
    <property type="entry name" value="beta-lactamase/transpeptidase-like"/>
    <property type="match status" value="1"/>
</dbReference>
<evidence type="ECO:0000256" key="1">
    <source>
        <dbReference type="ARBA" id="ARBA00004370"/>
    </source>
</evidence>
<dbReference type="InterPro" id="IPR037532">
    <property type="entry name" value="FtsI_transpept"/>
</dbReference>
<organism evidence="20 21">
    <name type="scientific">Rivihabitans pingtungensis</name>
    <dbReference type="NCBI Taxonomy" id="1054498"/>
    <lineage>
        <taxon>Bacteria</taxon>
        <taxon>Pseudomonadati</taxon>
        <taxon>Pseudomonadota</taxon>
        <taxon>Betaproteobacteria</taxon>
        <taxon>Neisseriales</taxon>
        <taxon>Aquaspirillaceae</taxon>
        <taxon>Rivihabitans</taxon>
    </lineage>
</organism>
<keyword evidence="11 16" id="KW-1133">Transmembrane helix</keyword>
<dbReference type="InterPro" id="IPR036138">
    <property type="entry name" value="PBP_dimer_sf"/>
</dbReference>
<evidence type="ECO:0000256" key="9">
    <source>
        <dbReference type="ARBA" id="ARBA00022960"/>
    </source>
</evidence>
<feature type="region of interest" description="Disordered" evidence="17">
    <location>
        <begin position="1"/>
        <end position="20"/>
    </location>
</feature>
<evidence type="ECO:0000259" key="19">
    <source>
        <dbReference type="Pfam" id="PF03717"/>
    </source>
</evidence>
<dbReference type="GO" id="GO:0008658">
    <property type="term" value="F:penicillin binding"/>
    <property type="evidence" value="ECO:0007669"/>
    <property type="project" value="InterPro"/>
</dbReference>
<evidence type="ECO:0000256" key="6">
    <source>
        <dbReference type="ARBA" id="ARBA00022670"/>
    </source>
</evidence>
<name>A0A318KT07_9NEIS</name>
<evidence type="ECO:0000313" key="20">
    <source>
        <dbReference type="EMBL" id="PXX79958.1"/>
    </source>
</evidence>
<dbReference type="Pfam" id="PF03717">
    <property type="entry name" value="PBP_dimer"/>
    <property type="match status" value="1"/>
</dbReference>
<dbReference type="InterPro" id="IPR050515">
    <property type="entry name" value="Beta-lactam/transpept"/>
</dbReference>
<dbReference type="Pfam" id="PF00905">
    <property type="entry name" value="Transpeptidase"/>
    <property type="match status" value="1"/>
</dbReference>
<evidence type="ECO:0000256" key="14">
    <source>
        <dbReference type="ARBA" id="ARBA00023306"/>
    </source>
</evidence>
<keyword evidence="10 16" id="KW-0573">Peptidoglycan synthesis</keyword>
<comment type="pathway">
    <text evidence="16">Cell wall biogenesis; peptidoglycan biosynthesis.</text>
</comment>
<comment type="function">
    <text evidence="16">Catalyzes cross-linking of the peptidoglycan cell wall at the division septum.</text>
</comment>
<evidence type="ECO:0000256" key="8">
    <source>
        <dbReference type="ARBA" id="ARBA00022801"/>
    </source>
</evidence>
<evidence type="ECO:0000256" key="15">
    <source>
        <dbReference type="ARBA" id="ARBA00023316"/>
    </source>
</evidence>
<dbReference type="UniPathway" id="UPA00219"/>
<comment type="catalytic activity">
    <reaction evidence="16">
        <text>Preferential cleavage: (Ac)2-L-Lys-D-Ala-|-D-Ala. Also transpeptidation of peptidyl-alanyl moieties that are N-acyl substituents of D-alanine.</text>
        <dbReference type="EC" id="3.4.16.4"/>
    </reaction>
</comment>